<name>A0ABS8FU99_9FIRM</name>
<sequence length="160" mass="18481">MTFKDLFREWGLNSIKLKAGFAEVEFGPTGDDQTAAWDMYVELITRITTQPLDDTTGDEETALNSVYQLFPITRDILKNKGRNAENFTKIAVIVLNQIVRPFTAKWHKKKLNGDFLNENECIQFRTELKQLQAELICYSRLLADMAKVEDLTRLSEEDKE</sequence>
<keyword evidence="2" id="KW-1185">Reference proteome</keyword>
<protein>
    <submittedName>
        <fullName evidence="1">Uncharacterized protein</fullName>
    </submittedName>
</protein>
<dbReference type="Proteomes" id="UP001198495">
    <property type="component" value="Unassembled WGS sequence"/>
</dbReference>
<evidence type="ECO:0000313" key="2">
    <source>
        <dbReference type="Proteomes" id="UP001198495"/>
    </source>
</evidence>
<dbReference type="EMBL" id="JAJEQT010000012">
    <property type="protein sequence ID" value="MCC2219922.1"/>
    <property type="molecule type" value="Genomic_DNA"/>
</dbReference>
<organism evidence="1 2">
    <name type="scientific">Coprococcus hominis</name>
    <name type="common">ex Arizal et al. 2022</name>
    <dbReference type="NCBI Taxonomy" id="2881262"/>
    <lineage>
        <taxon>Bacteria</taxon>
        <taxon>Bacillati</taxon>
        <taxon>Bacillota</taxon>
        <taxon>Clostridia</taxon>
        <taxon>Lachnospirales</taxon>
        <taxon>Lachnospiraceae</taxon>
        <taxon>Coprococcus</taxon>
    </lineage>
</organism>
<proteinExistence type="predicted"/>
<comment type="caution">
    <text evidence="1">The sequence shown here is derived from an EMBL/GenBank/DDBJ whole genome shotgun (WGS) entry which is preliminary data.</text>
</comment>
<evidence type="ECO:0000313" key="1">
    <source>
        <dbReference type="EMBL" id="MCC2219922.1"/>
    </source>
</evidence>
<reference evidence="1 2" key="1">
    <citation type="submission" date="2021-10" db="EMBL/GenBank/DDBJ databases">
        <title>Anaerobic single-cell dispensing facilitates the cultivation of human gut bacteria.</title>
        <authorList>
            <person name="Afrizal A."/>
        </authorList>
    </citation>
    <scope>NUCLEOTIDE SEQUENCE [LARGE SCALE GENOMIC DNA]</scope>
    <source>
        <strain evidence="1 2">CLA-AA-H212</strain>
    </source>
</reference>
<gene>
    <name evidence="1" type="ORF">LKD28_12985</name>
</gene>
<accession>A0ABS8FU99</accession>
<dbReference type="RefSeq" id="WP_021985967.1">
    <property type="nucleotide sequence ID" value="NZ_JAJEQT010000012.1"/>
</dbReference>